<feature type="compositionally biased region" description="Polar residues" evidence="1">
    <location>
        <begin position="283"/>
        <end position="292"/>
    </location>
</feature>
<organism evidence="3 4">
    <name type="scientific">Gimesia panareensis</name>
    <dbReference type="NCBI Taxonomy" id="2527978"/>
    <lineage>
        <taxon>Bacteria</taxon>
        <taxon>Pseudomonadati</taxon>
        <taxon>Planctomycetota</taxon>
        <taxon>Planctomycetia</taxon>
        <taxon>Planctomycetales</taxon>
        <taxon>Planctomycetaceae</taxon>
        <taxon>Gimesia</taxon>
    </lineage>
</organism>
<name>A0A518FWH9_9PLAN</name>
<evidence type="ECO:0000256" key="1">
    <source>
        <dbReference type="SAM" id="MobiDB-lite"/>
    </source>
</evidence>
<evidence type="ECO:0000259" key="2">
    <source>
        <dbReference type="Pfam" id="PF04784"/>
    </source>
</evidence>
<dbReference type="Proteomes" id="UP000320839">
    <property type="component" value="Chromosome"/>
</dbReference>
<dbReference type="Pfam" id="PF04784">
    <property type="entry name" value="DUF547"/>
    <property type="match status" value="1"/>
</dbReference>
<feature type="region of interest" description="Disordered" evidence="1">
    <location>
        <begin position="273"/>
        <end position="292"/>
    </location>
</feature>
<evidence type="ECO:0000313" key="3">
    <source>
        <dbReference type="EMBL" id="QDV20596.1"/>
    </source>
</evidence>
<dbReference type="InterPro" id="IPR006869">
    <property type="entry name" value="DUF547"/>
</dbReference>
<dbReference type="RefSeq" id="WP_197994753.1">
    <property type="nucleotide sequence ID" value="NZ_CP036317.1"/>
</dbReference>
<evidence type="ECO:0000313" key="4">
    <source>
        <dbReference type="Proteomes" id="UP000320839"/>
    </source>
</evidence>
<proteinExistence type="predicted"/>
<dbReference type="EMBL" id="CP036317">
    <property type="protein sequence ID" value="QDV20596.1"/>
    <property type="molecule type" value="Genomic_DNA"/>
</dbReference>
<feature type="domain" description="DUF547" evidence="2">
    <location>
        <begin position="96"/>
        <end position="204"/>
    </location>
</feature>
<accession>A0A518FWH9</accession>
<dbReference type="AlphaFoldDB" id="A0A518FWH9"/>
<dbReference type="PANTHER" id="PTHR46361">
    <property type="entry name" value="ELECTRON CARRIER/ PROTEIN DISULFIDE OXIDOREDUCTASE"/>
    <property type="match status" value="1"/>
</dbReference>
<reference evidence="3 4" key="1">
    <citation type="submission" date="2019-02" db="EMBL/GenBank/DDBJ databases">
        <title>Deep-cultivation of Planctomycetes and their phenomic and genomic characterization uncovers novel biology.</title>
        <authorList>
            <person name="Wiegand S."/>
            <person name="Jogler M."/>
            <person name="Boedeker C."/>
            <person name="Pinto D."/>
            <person name="Vollmers J."/>
            <person name="Rivas-Marin E."/>
            <person name="Kohn T."/>
            <person name="Peeters S.H."/>
            <person name="Heuer A."/>
            <person name="Rast P."/>
            <person name="Oberbeckmann S."/>
            <person name="Bunk B."/>
            <person name="Jeske O."/>
            <person name="Meyerdierks A."/>
            <person name="Storesund J.E."/>
            <person name="Kallscheuer N."/>
            <person name="Luecker S."/>
            <person name="Lage O.M."/>
            <person name="Pohl T."/>
            <person name="Merkel B.J."/>
            <person name="Hornburger P."/>
            <person name="Mueller R.-W."/>
            <person name="Bruemmer F."/>
            <person name="Labrenz M."/>
            <person name="Spormann A.M."/>
            <person name="Op den Camp H."/>
            <person name="Overmann J."/>
            <person name="Amann R."/>
            <person name="Jetten M.S.M."/>
            <person name="Mascher T."/>
            <person name="Medema M.H."/>
            <person name="Devos D.P."/>
            <person name="Kaster A.-K."/>
            <person name="Ovreas L."/>
            <person name="Rohde M."/>
            <person name="Galperin M.Y."/>
            <person name="Jogler C."/>
        </authorList>
    </citation>
    <scope>NUCLEOTIDE SEQUENCE [LARGE SCALE GENOMIC DNA]</scope>
    <source>
        <strain evidence="3 4">Pan153</strain>
    </source>
</reference>
<gene>
    <name evidence="3" type="ORF">Pan153_52720</name>
</gene>
<dbReference type="PANTHER" id="PTHR46361:SF3">
    <property type="entry name" value="ELECTRON CARRIER_ PROTEIN DISULFIDE OXIDOREDUCTASE"/>
    <property type="match status" value="1"/>
</dbReference>
<sequence length="292" mass="33043">MRLSIAGGLIMSAVVTAVLFYDAKGFAKEPLGQKWAAGQLLSMNQINHSSYNNLLKRYVDQDGYVNYTAWKRSAADRQALRKYLTHLSQASTSIKASRESQLAFWINAYNAVTLEGILQVYPTKSIRNHTAKIAGYNIWDDLPLLVDSRTYSLNDIEHKVLRKMGEPRIHFAIVCASVGCPRLLNEAYTPESVNQQLAMNAQDFFSRPQNFMIDKNGTMQVSSILDWFGEDFGNNQAKRFSYLQPYLPQKAQQYAVNPQARVKFQKYDWSLNDQAHKPAGSGIRSQARSGSR</sequence>
<protein>
    <recommendedName>
        <fullName evidence="2">DUF547 domain-containing protein</fullName>
    </recommendedName>
</protein>